<name>A0A0B0ELU5_9BACT</name>
<dbReference type="NCBIfam" id="NF041234">
    <property type="entry name" value="CAS_csx30"/>
    <property type="match status" value="1"/>
</dbReference>
<gene>
    <name evidence="1" type="ORF">SCABRO_02598</name>
</gene>
<dbReference type="SMR" id="A0A0B0ELU5"/>
<comment type="caution">
    <text evidence="1">The sequence shown here is derived from an EMBL/GenBank/DDBJ whole genome shotgun (WGS) entry which is preliminary data.</text>
</comment>
<dbReference type="Proteomes" id="UP000030652">
    <property type="component" value="Unassembled WGS sequence"/>
</dbReference>
<dbReference type="eggNOG" id="ENOG5033MXD">
    <property type="taxonomic scope" value="Bacteria"/>
</dbReference>
<evidence type="ECO:0000313" key="1">
    <source>
        <dbReference type="EMBL" id="KHE91660.1"/>
    </source>
</evidence>
<proteinExistence type="predicted"/>
<sequence>MYEHDYIGAILEWGKTKILSPHIIKYREDIEEYCKPLLESNEDELCDLLLRAIGELKDQVESAISTFGDIKLVTSTEYEELWHKAGAEFCTFDKINYLMESVHYLICIRDKRKYNEILQELDNVFSRITLWIEEGDFSPLRFVVLNEIRCESLLQIPEDERYRFPWYEAYSDYADDTVGIIIENFNLFLSGNWDKLITEIPREHLIEVSFELKRDRQLFSVIELKAALHKNLLETMSKPTSLKLLAMWDDARLDYYLPEKVVEVGPGKVRDEVLKDVTSSREDTLFGRFLNAFCGPGMDDRQRLNRLSKVEEEIKEVDISKASSPTKEVLSTLKLWFEGKCEDGKLTKISFETWLGKMERKANEIDTESFNAHLETLLRGVPGLTKFLEEDVAKEPILEGSLCTIDLDDQQASTQKEQIPIKQNPVGITLRLDREESISIMPDPDNIRASEDYKELWKFIDKVEDWYWGGTCFAEDKKNNLVFPLKTITYPLLGEIEGSKGYRFAVIGLSNNSEDLEIFVNKLKSVSITEKGQRTYPVDASGSRIAEEVRDYTQKPLNVVVLIIKYTYEE</sequence>
<protein>
    <submittedName>
        <fullName evidence="1">Uncharacterized protein</fullName>
    </submittedName>
</protein>
<organism evidence="1 2">
    <name type="scientific">Candidatus Scalindua brodae</name>
    <dbReference type="NCBI Taxonomy" id="237368"/>
    <lineage>
        <taxon>Bacteria</taxon>
        <taxon>Pseudomonadati</taxon>
        <taxon>Planctomycetota</taxon>
        <taxon>Candidatus Brocadiia</taxon>
        <taxon>Candidatus Brocadiales</taxon>
        <taxon>Candidatus Scalinduaceae</taxon>
        <taxon>Candidatus Scalindua</taxon>
    </lineage>
</organism>
<dbReference type="AlphaFoldDB" id="A0A0B0ELU5"/>
<evidence type="ECO:0000313" key="2">
    <source>
        <dbReference type="Proteomes" id="UP000030652"/>
    </source>
</evidence>
<accession>A0A0B0ELU5</accession>
<dbReference type="EMBL" id="JRYO01000185">
    <property type="protein sequence ID" value="KHE91660.1"/>
    <property type="molecule type" value="Genomic_DNA"/>
</dbReference>
<reference evidence="1 2" key="1">
    <citation type="submission" date="2014-10" db="EMBL/GenBank/DDBJ databases">
        <title>Draft genome of anammox bacterium scalindua brodae, obtained using differential coverage binning of sequence data from two enrichment reactors.</title>
        <authorList>
            <person name="Speth D.R."/>
            <person name="Russ L."/>
            <person name="Kartal B."/>
            <person name="Op den Camp H.J."/>
            <person name="Dutilh B.E."/>
            <person name="Jetten M.S."/>
        </authorList>
    </citation>
    <scope>NUCLEOTIDE SEQUENCE [LARGE SCALE GENOMIC DNA]</scope>
    <source>
        <strain evidence="1">RU1</strain>
    </source>
</reference>